<dbReference type="Proteomes" id="UP000042958">
    <property type="component" value="Unassembled WGS sequence"/>
</dbReference>
<evidence type="ECO:0000313" key="3">
    <source>
        <dbReference type="Proteomes" id="UP000042958"/>
    </source>
</evidence>
<protein>
    <submittedName>
        <fullName evidence="2">Uncharacterized protein</fullName>
    </submittedName>
</protein>
<gene>
    <name evidence="2" type="ORF">PMG11_05807</name>
</gene>
<accession>A0A0F7TNV7</accession>
<evidence type="ECO:0000256" key="1">
    <source>
        <dbReference type="SAM" id="MobiDB-lite"/>
    </source>
</evidence>
<feature type="region of interest" description="Disordered" evidence="1">
    <location>
        <begin position="1"/>
        <end position="20"/>
    </location>
</feature>
<proteinExistence type="predicted"/>
<evidence type="ECO:0000313" key="2">
    <source>
        <dbReference type="EMBL" id="CEJ57100.1"/>
    </source>
</evidence>
<dbReference type="AlphaFoldDB" id="A0A0F7TNV7"/>
<dbReference type="EMBL" id="CDHK01000005">
    <property type="protein sequence ID" value="CEJ57100.1"/>
    <property type="molecule type" value="Genomic_DNA"/>
</dbReference>
<keyword evidence="3" id="KW-1185">Reference proteome</keyword>
<sequence>MADNTLQTPRMTTDASAENSSLIRRLAKKSLNLLRGSSNLDQSGVENMIQALDLAGKDNTETVSRALGELKLEEVHTILKLTKLTDHNEKPGDE</sequence>
<organism evidence="2 3">
    <name type="scientific">Penicillium brasilianum</name>
    <dbReference type="NCBI Taxonomy" id="104259"/>
    <lineage>
        <taxon>Eukaryota</taxon>
        <taxon>Fungi</taxon>
        <taxon>Dikarya</taxon>
        <taxon>Ascomycota</taxon>
        <taxon>Pezizomycotina</taxon>
        <taxon>Eurotiomycetes</taxon>
        <taxon>Eurotiomycetidae</taxon>
        <taxon>Eurotiales</taxon>
        <taxon>Aspergillaceae</taxon>
        <taxon>Penicillium</taxon>
    </lineage>
</organism>
<reference evidence="3" key="1">
    <citation type="journal article" date="2015" name="Genome Announc.">
        <title>Draft genome sequence of the fungus Penicillium brasilianum MG11.</title>
        <authorList>
            <person name="Horn F."/>
            <person name="Linde J."/>
            <person name="Mattern D.J."/>
            <person name="Walther G."/>
            <person name="Guthke R."/>
            <person name="Brakhage A.A."/>
            <person name="Valiante V."/>
        </authorList>
    </citation>
    <scope>NUCLEOTIDE SEQUENCE [LARGE SCALE GENOMIC DNA]</scope>
    <source>
        <strain evidence="3">MG11</strain>
    </source>
</reference>
<name>A0A0F7TNV7_PENBI</name>